<proteinExistence type="predicted"/>
<dbReference type="PANTHER" id="PTHR22642:SF2">
    <property type="entry name" value="PROTEIN LONG AFTER FAR-RED 3"/>
    <property type="match status" value="1"/>
</dbReference>
<dbReference type="InterPro" id="IPR013108">
    <property type="entry name" value="Amidohydro_3"/>
</dbReference>
<evidence type="ECO:0000313" key="3">
    <source>
        <dbReference type="Proteomes" id="UP000824596"/>
    </source>
</evidence>
<dbReference type="EMBL" id="JAIZPD010000012">
    <property type="protein sequence ID" value="KAH0959444.1"/>
    <property type="molecule type" value="Genomic_DNA"/>
</dbReference>
<name>A0A9P8MS32_9HYPO</name>
<dbReference type="AlphaFoldDB" id="A0A9P8MS32"/>
<dbReference type="InterPro" id="IPR011059">
    <property type="entry name" value="Metal-dep_hydrolase_composite"/>
</dbReference>
<comment type="caution">
    <text evidence="2">The sequence shown here is derived from an EMBL/GenBank/DDBJ whole genome shotgun (WGS) entry which is preliminary data.</text>
</comment>
<dbReference type="Gene3D" id="3.10.310.70">
    <property type="match status" value="1"/>
</dbReference>
<dbReference type="GO" id="GO:0016810">
    <property type="term" value="F:hydrolase activity, acting on carbon-nitrogen (but not peptide) bonds"/>
    <property type="evidence" value="ECO:0007669"/>
    <property type="project" value="InterPro"/>
</dbReference>
<sequence>MPGIHDAHVHVMVAGLSQLSTANLGLEEAIPASEAAGKLKTAACGCQYAHAFSNWLVADAYHIDDFDRSCLDEAYPDTPIMIRAAAGHSLLLNTVALQESGYDISNEPPAKGSYLGRRLDGSLTGEVAELGMTKALISYPKPNLFHVKRAVQHAVCQLHKAGVTSCQEASANTPMLQALGQLDGDNQLKMDLYTHIVYAPEHLGEEPASQLHKLLDSAELFKTKHVNTQFVKIMLDGVPLAPYYTHAGLSGKNEVDEDKICVDDVVEAVARALDAIEAARKRNPGGPRHEIAHCSGVHDDDYSRFRALNTTAEMSPSIFFTHSFSPTENALMDWNFPRMLSHNAHITIGSDWGVTEPPSLFPGVEGIVPAVGNGDRAKGATTLLRMLTLSGAEAVGREEETGSIQVGKRANFIQVDRDLSIGREGAFRDAKVQKTWFEGEVVFEASTRQL</sequence>
<dbReference type="InterPro" id="IPR032466">
    <property type="entry name" value="Metal_Hydrolase"/>
</dbReference>
<dbReference type="Proteomes" id="UP000824596">
    <property type="component" value="Unassembled WGS sequence"/>
</dbReference>
<gene>
    <name evidence="2" type="ORF">HRG_09226</name>
</gene>
<dbReference type="RefSeq" id="XP_044716957.1">
    <property type="nucleotide sequence ID" value="XM_044867697.1"/>
</dbReference>
<keyword evidence="3" id="KW-1185">Reference proteome</keyword>
<evidence type="ECO:0000313" key="2">
    <source>
        <dbReference type="EMBL" id="KAH0959444.1"/>
    </source>
</evidence>
<evidence type="ECO:0000259" key="1">
    <source>
        <dbReference type="Pfam" id="PF07969"/>
    </source>
</evidence>
<dbReference type="PANTHER" id="PTHR22642">
    <property type="entry name" value="IMIDAZOLONEPROPIONASE"/>
    <property type="match status" value="1"/>
</dbReference>
<reference evidence="2" key="1">
    <citation type="submission" date="2021-09" db="EMBL/GenBank/DDBJ databases">
        <title>A high-quality genome of the endoparasitic fungus Hirsutella rhossiliensis with a comparison of Hirsutella genomes reveals transposable elements contributing to genome size variation.</title>
        <authorList>
            <person name="Lin R."/>
            <person name="Jiao Y."/>
            <person name="Sun X."/>
            <person name="Ling J."/>
            <person name="Xie B."/>
            <person name="Cheng X."/>
        </authorList>
    </citation>
    <scope>NUCLEOTIDE SEQUENCE</scope>
    <source>
        <strain evidence="2">HR02</strain>
    </source>
</reference>
<protein>
    <submittedName>
        <fullName evidence="2">Amidohydrolase family domain-containing protein</fullName>
    </submittedName>
</protein>
<dbReference type="Gene3D" id="2.30.40.10">
    <property type="entry name" value="Urease, subunit C, domain 1"/>
    <property type="match status" value="1"/>
</dbReference>
<dbReference type="SUPFAM" id="SSF51556">
    <property type="entry name" value="Metallo-dependent hydrolases"/>
    <property type="match status" value="1"/>
</dbReference>
<organism evidence="2 3">
    <name type="scientific">Hirsutella rhossiliensis</name>
    <dbReference type="NCBI Taxonomy" id="111463"/>
    <lineage>
        <taxon>Eukaryota</taxon>
        <taxon>Fungi</taxon>
        <taxon>Dikarya</taxon>
        <taxon>Ascomycota</taxon>
        <taxon>Pezizomycotina</taxon>
        <taxon>Sordariomycetes</taxon>
        <taxon>Hypocreomycetidae</taxon>
        <taxon>Hypocreales</taxon>
        <taxon>Ophiocordycipitaceae</taxon>
        <taxon>Hirsutella</taxon>
    </lineage>
</organism>
<dbReference type="SUPFAM" id="SSF51338">
    <property type="entry name" value="Composite domain of metallo-dependent hydrolases"/>
    <property type="match status" value="1"/>
</dbReference>
<dbReference type="GeneID" id="68358355"/>
<dbReference type="Pfam" id="PF07969">
    <property type="entry name" value="Amidohydro_3"/>
    <property type="match status" value="1"/>
</dbReference>
<feature type="domain" description="Amidohydrolase 3" evidence="1">
    <location>
        <begin position="1"/>
        <end position="443"/>
    </location>
</feature>
<accession>A0A9P8MS32</accession>
<dbReference type="Gene3D" id="3.20.20.140">
    <property type="entry name" value="Metal-dependent hydrolases"/>
    <property type="match status" value="2"/>
</dbReference>
<dbReference type="OrthoDB" id="194468at2759"/>